<comment type="caution">
    <text evidence="1">The sequence shown here is derived from an EMBL/GenBank/DDBJ whole genome shotgun (WGS) entry which is preliminary data.</text>
</comment>
<feature type="non-terminal residue" evidence="1">
    <location>
        <position position="1"/>
    </location>
</feature>
<evidence type="ECO:0008006" key="2">
    <source>
        <dbReference type="Google" id="ProtNLM"/>
    </source>
</evidence>
<protein>
    <recommendedName>
        <fullName evidence="2">Nitroreductase domain-containing protein</fullName>
    </recommendedName>
</protein>
<sequence>IIKNELDLSDSHEPMAFITVGYPLKQPKAPARKTLEDIIFKLKK</sequence>
<proteinExistence type="predicted"/>
<evidence type="ECO:0000313" key="1">
    <source>
        <dbReference type="EMBL" id="GAG84932.1"/>
    </source>
</evidence>
<accession>X1BUV2</accession>
<dbReference type="Gene3D" id="3.40.109.10">
    <property type="entry name" value="NADH Oxidase"/>
    <property type="match status" value="1"/>
</dbReference>
<reference evidence="1" key="1">
    <citation type="journal article" date="2014" name="Front. Microbiol.">
        <title>High frequency of phylogenetically diverse reductive dehalogenase-homologous genes in deep subseafloor sedimentary metagenomes.</title>
        <authorList>
            <person name="Kawai M."/>
            <person name="Futagami T."/>
            <person name="Toyoda A."/>
            <person name="Takaki Y."/>
            <person name="Nishi S."/>
            <person name="Hori S."/>
            <person name="Arai W."/>
            <person name="Tsubouchi T."/>
            <person name="Morono Y."/>
            <person name="Uchiyama I."/>
            <person name="Ito T."/>
            <person name="Fujiyama A."/>
            <person name="Inagaki F."/>
            <person name="Takami H."/>
        </authorList>
    </citation>
    <scope>NUCLEOTIDE SEQUENCE</scope>
    <source>
        <strain evidence="1">Expedition CK06-06</strain>
    </source>
</reference>
<dbReference type="AlphaFoldDB" id="X1BUV2"/>
<name>X1BUV2_9ZZZZ</name>
<dbReference type="GO" id="GO:0016491">
    <property type="term" value="F:oxidoreductase activity"/>
    <property type="evidence" value="ECO:0007669"/>
    <property type="project" value="InterPro"/>
</dbReference>
<dbReference type="EMBL" id="BART01011426">
    <property type="protein sequence ID" value="GAG84932.1"/>
    <property type="molecule type" value="Genomic_DNA"/>
</dbReference>
<gene>
    <name evidence="1" type="ORF">S01H4_24349</name>
</gene>
<dbReference type="InterPro" id="IPR000415">
    <property type="entry name" value="Nitroreductase-like"/>
</dbReference>
<organism evidence="1">
    <name type="scientific">marine sediment metagenome</name>
    <dbReference type="NCBI Taxonomy" id="412755"/>
    <lineage>
        <taxon>unclassified sequences</taxon>
        <taxon>metagenomes</taxon>
        <taxon>ecological metagenomes</taxon>
    </lineage>
</organism>
<dbReference type="SUPFAM" id="SSF55469">
    <property type="entry name" value="FMN-dependent nitroreductase-like"/>
    <property type="match status" value="1"/>
</dbReference>